<proteinExistence type="predicted"/>
<accession>A0A9J7FF94</accession>
<feature type="signal peptide" evidence="8">
    <location>
        <begin position="1"/>
        <end position="16"/>
    </location>
</feature>
<evidence type="ECO:0000259" key="9">
    <source>
        <dbReference type="Pfam" id="PF10469"/>
    </source>
</evidence>
<name>A0A9J7FF94_CRIGR</name>
<evidence type="ECO:0000256" key="2">
    <source>
        <dbReference type="ARBA" id="ARBA00004496"/>
    </source>
</evidence>
<dbReference type="GO" id="GO:0005634">
    <property type="term" value="C:nucleus"/>
    <property type="evidence" value="ECO:0007669"/>
    <property type="project" value="UniProtKB-SubCell"/>
</dbReference>
<dbReference type="InterPro" id="IPR019510">
    <property type="entry name" value="AKAP7-like_phosphoesterase"/>
</dbReference>
<dbReference type="PANTHER" id="PTHR15934">
    <property type="entry name" value="RNA 2',3'-CYCLIC PHOSPHODIESTERASE"/>
    <property type="match status" value="1"/>
</dbReference>
<dbReference type="PANTHER" id="PTHR15934:SF6">
    <property type="entry name" value="A-KINASE ANCHOR PROTEIN 7 ISOFORM GAMMA"/>
    <property type="match status" value="1"/>
</dbReference>
<keyword evidence="11" id="KW-1185">Reference proteome</keyword>
<dbReference type="KEGG" id="cge:100757731"/>
<feature type="region of interest" description="Disordered" evidence="7">
    <location>
        <begin position="411"/>
        <end position="443"/>
    </location>
</feature>
<feature type="region of interest" description="Disordered" evidence="7">
    <location>
        <begin position="370"/>
        <end position="389"/>
    </location>
</feature>
<dbReference type="GO" id="GO:0010738">
    <property type="term" value="P:regulation of protein kinase A signaling"/>
    <property type="evidence" value="ECO:0007669"/>
    <property type="project" value="TreeGrafter"/>
</dbReference>
<dbReference type="GO" id="GO:0034237">
    <property type="term" value="F:protein kinase A regulatory subunit binding"/>
    <property type="evidence" value="ECO:0007669"/>
    <property type="project" value="TreeGrafter"/>
</dbReference>
<dbReference type="Proteomes" id="UP001108280">
    <property type="component" value="Chromosome 2"/>
</dbReference>
<feature type="domain" description="A-kinase anchor protein 7 RI-RII subunit-binding" evidence="10">
    <location>
        <begin position="384"/>
        <end position="440"/>
    </location>
</feature>
<comment type="subcellular location">
    <subcellularLocation>
        <location evidence="2">Cytoplasm</location>
    </subcellularLocation>
    <subcellularLocation>
        <location evidence="1">Nucleus</location>
    </subcellularLocation>
</comment>
<dbReference type="Gene3D" id="3.90.1140.10">
    <property type="entry name" value="Cyclic phosphodiesterase"/>
    <property type="match status" value="1"/>
</dbReference>
<feature type="domain" description="A-kinase anchor protein 7-like phosphoesterase" evidence="9">
    <location>
        <begin position="121"/>
        <end position="354"/>
    </location>
</feature>
<dbReference type="Pfam" id="PF10469">
    <property type="entry name" value="AKAP7_NLS"/>
    <property type="match status" value="1"/>
</dbReference>
<dbReference type="GeneID" id="100757731"/>
<reference evidence="11" key="1">
    <citation type="journal article" date="2018" name="Biotechnol. Bioeng.">
        <title>A reference genome of the Chinese hamster based on a hybrid assembly strategy.</title>
        <authorList>
            <person name="Rupp O."/>
            <person name="MacDonald M.L."/>
            <person name="Li S."/>
            <person name="Dhiman H."/>
            <person name="Polson S."/>
            <person name="Griep S."/>
            <person name="Heffner K."/>
            <person name="Hernandez I."/>
            <person name="Brinkrolf K."/>
            <person name="Jadhav V."/>
            <person name="Samoudi M."/>
            <person name="Hao H."/>
            <person name="Kingham B."/>
            <person name="Goesmann A."/>
            <person name="Betenbaugh M.J."/>
            <person name="Lewis N.E."/>
            <person name="Borth N."/>
            <person name="Lee K.H."/>
        </authorList>
    </citation>
    <scope>NUCLEOTIDE SEQUENCE [LARGE SCALE GENOMIC DNA]</scope>
    <source>
        <strain evidence="11">17A/GY</strain>
    </source>
</reference>
<evidence type="ECO:0000259" key="10">
    <source>
        <dbReference type="Pfam" id="PF10470"/>
    </source>
</evidence>
<evidence type="ECO:0000256" key="4">
    <source>
        <dbReference type="ARBA" id="ARBA00023242"/>
    </source>
</evidence>
<dbReference type="GO" id="GO:0005829">
    <property type="term" value="C:cytosol"/>
    <property type="evidence" value="ECO:0007669"/>
    <property type="project" value="TreeGrafter"/>
</dbReference>
<dbReference type="InterPro" id="IPR052641">
    <property type="entry name" value="AKAP7_isoform_gamma"/>
</dbReference>
<keyword evidence="3" id="KW-0963">Cytoplasm</keyword>
<dbReference type="FunFam" id="3.90.1140.10:FF:000004">
    <property type="entry name" value="A-kinase anchoring protein 7 isoform X1"/>
    <property type="match status" value="1"/>
</dbReference>
<organism evidence="11 12">
    <name type="scientific">Cricetulus griseus</name>
    <name type="common">Chinese hamster</name>
    <name type="synonym">Cricetulus barabensis griseus</name>
    <dbReference type="NCBI Taxonomy" id="10029"/>
    <lineage>
        <taxon>Eukaryota</taxon>
        <taxon>Metazoa</taxon>
        <taxon>Chordata</taxon>
        <taxon>Craniata</taxon>
        <taxon>Vertebrata</taxon>
        <taxon>Euteleostomi</taxon>
        <taxon>Mammalia</taxon>
        <taxon>Eutheria</taxon>
        <taxon>Euarchontoglires</taxon>
        <taxon>Glires</taxon>
        <taxon>Rodentia</taxon>
        <taxon>Myomorpha</taxon>
        <taxon>Muroidea</taxon>
        <taxon>Cricetidae</taxon>
        <taxon>Cricetinae</taxon>
        <taxon>Cricetulus</taxon>
    </lineage>
</organism>
<reference evidence="12" key="3">
    <citation type="submission" date="2025-08" db="UniProtKB">
        <authorList>
            <consortium name="RefSeq"/>
        </authorList>
    </citation>
    <scope>IDENTIFICATION</scope>
    <source>
        <strain evidence="12">17A/GY</strain>
        <tissue evidence="12">Liver</tissue>
    </source>
</reference>
<evidence type="ECO:0000256" key="6">
    <source>
        <dbReference type="ARBA" id="ARBA00079109"/>
    </source>
</evidence>
<sequence>MLRLAGLRASAGLAAAASAPATPRPPGLRLLLRPATMERPAAGEINSNQCESVLREETVSGELEISTENSLTDMPFATVDIQDDCGITDVPQMNSKRSKEKEGIKNDHIKKRKKATKNYQPNYFLSVPITNKKITAGIKVLQNTILQQDKRLAKAMVGDGSLHITLLVMQLLNEDEVNIGTDALLELKPFIEEILQGKHLTLPFQGIDTFQSQVGFVKLADGDHINTLTEIAETAKRTFQEKGILAGESRSFKPHLTFMKLSKAPMLRKKWCARQRRAVDQQRQTSKTAGEIYSHLLLTRGDAVIEGVKKIEPELYEQFINHRFGEEILYQIDLCSMLKKKQSNGYYHCEASIVIGELESPSSAVLQRYSKERPNGPSGEKDRGEPEDAELVRLSKRLVENAVLKAVQQYLEETQNKKQPGEGNSSKAEEANQNGKGSDNNRK</sequence>
<protein>
    <recommendedName>
        <fullName evidence="6">A-kinase anchor protein 18</fullName>
    </recommendedName>
</protein>
<comment type="subunit">
    <text evidence="5">Binds cAMP-dependent protein kinase (PKA). Interacts with PRKCA; only the cytoplasmic form is capable of interacting with PRKCA.</text>
</comment>
<evidence type="ECO:0000313" key="12">
    <source>
        <dbReference type="RefSeq" id="XP_027258701.1"/>
    </source>
</evidence>
<keyword evidence="4" id="KW-0539">Nucleus</keyword>
<dbReference type="OrthoDB" id="277832at2759"/>
<evidence type="ECO:0000256" key="5">
    <source>
        <dbReference type="ARBA" id="ARBA00038702"/>
    </source>
</evidence>
<dbReference type="SUPFAM" id="SSF55144">
    <property type="entry name" value="LigT-like"/>
    <property type="match status" value="1"/>
</dbReference>
<evidence type="ECO:0000256" key="8">
    <source>
        <dbReference type="SAM" id="SignalP"/>
    </source>
</evidence>
<evidence type="ECO:0000256" key="1">
    <source>
        <dbReference type="ARBA" id="ARBA00004123"/>
    </source>
</evidence>
<keyword evidence="8" id="KW-0732">Signal</keyword>
<reference evidence="11" key="2">
    <citation type="journal article" date="2020" name="Biotechnol. Bioeng.">
        <title>Chromosome-scale scaffolds for the Chinese hamster reference genome assembly to facilitate the study of the CHO epigenome.</title>
        <authorList>
            <person name="Hilliard W."/>
            <person name="MacDonald M."/>
            <person name="Lee K.H."/>
        </authorList>
    </citation>
    <scope>NUCLEOTIDE SEQUENCE [LARGE SCALE GENOMIC DNA]</scope>
    <source>
        <strain evidence="11">17A/GY</strain>
    </source>
</reference>
<dbReference type="InterPro" id="IPR009097">
    <property type="entry name" value="Cyclic_Pdiesterase"/>
</dbReference>
<dbReference type="Pfam" id="PF10470">
    <property type="entry name" value="AKAP7_RIRII_bdg"/>
    <property type="match status" value="1"/>
</dbReference>
<evidence type="ECO:0000256" key="3">
    <source>
        <dbReference type="ARBA" id="ARBA00022490"/>
    </source>
</evidence>
<evidence type="ECO:0000256" key="7">
    <source>
        <dbReference type="SAM" id="MobiDB-lite"/>
    </source>
</evidence>
<feature type="chain" id="PRO_5039896422" description="A-kinase anchor protein 18" evidence="8">
    <location>
        <begin position="17"/>
        <end position="443"/>
    </location>
</feature>
<feature type="compositionally biased region" description="Polar residues" evidence="7">
    <location>
        <begin position="422"/>
        <end position="443"/>
    </location>
</feature>
<evidence type="ECO:0000313" key="11">
    <source>
        <dbReference type="Proteomes" id="UP001108280"/>
    </source>
</evidence>
<dbReference type="InterPro" id="IPR019511">
    <property type="entry name" value="AKAP7_RI-RII-bd_dom"/>
</dbReference>
<dbReference type="CTD" id="9465"/>
<dbReference type="RefSeq" id="XP_027258701.1">
    <property type="nucleotide sequence ID" value="XM_027402900.2"/>
</dbReference>
<dbReference type="AlphaFoldDB" id="A0A9J7FF94"/>
<dbReference type="RefSeq" id="XP_035316322.1">
    <property type="nucleotide sequence ID" value="XM_035460431.1"/>
</dbReference>
<gene>
    <name evidence="12" type="primary">Akap7</name>
</gene>